<comment type="similarity">
    <text evidence="2 9">Belongs to the GSP F family.</text>
</comment>
<evidence type="ECO:0000256" key="3">
    <source>
        <dbReference type="ARBA" id="ARBA00022448"/>
    </source>
</evidence>
<comment type="caution">
    <text evidence="12">The sequence shown here is derived from an EMBL/GenBank/DDBJ whole genome shotgun (WGS) entry which is preliminary data.</text>
</comment>
<dbReference type="PANTHER" id="PTHR30012">
    <property type="entry name" value="GENERAL SECRETION PATHWAY PROTEIN"/>
    <property type="match status" value="1"/>
</dbReference>
<dbReference type="EMBL" id="JACHXK010000001">
    <property type="protein sequence ID" value="MBB3108730.1"/>
    <property type="molecule type" value="Genomic_DNA"/>
</dbReference>
<evidence type="ECO:0000256" key="10">
    <source>
        <dbReference type="SAM" id="Phobius"/>
    </source>
</evidence>
<organism evidence="12 13">
    <name type="scientific">Paenibacillus phyllosphaerae</name>
    <dbReference type="NCBI Taxonomy" id="274593"/>
    <lineage>
        <taxon>Bacteria</taxon>
        <taxon>Bacillati</taxon>
        <taxon>Bacillota</taxon>
        <taxon>Bacilli</taxon>
        <taxon>Bacillales</taxon>
        <taxon>Paenibacillaceae</taxon>
        <taxon>Paenibacillus</taxon>
    </lineage>
</organism>
<name>A0A7W5FL12_9BACL</name>
<feature type="transmembrane region" description="Helical" evidence="10">
    <location>
        <begin position="167"/>
        <end position="186"/>
    </location>
</feature>
<dbReference type="InterPro" id="IPR003004">
    <property type="entry name" value="GspF/PilC"/>
</dbReference>
<dbReference type="Gene3D" id="1.20.81.30">
    <property type="entry name" value="Type II secretion system (T2SS), domain F"/>
    <property type="match status" value="2"/>
</dbReference>
<evidence type="ECO:0000256" key="2">
    <source>
        <dbReference type="ARBA" id="ARBA00005745"/>
    </source>
</evidence>
<keyword evidence="13" id="KW-1185">Reference proteome</keyword>
<dbReference type="PRINTS" id="PR00812">
    <property type="entry name" value="BCTERIALGSPF"/>
</dbReference>
<evidence type="ECO:0000259" key="11">
    <source>
        <dbReference type="Pfam" id="PF00482"/>
    </source>
</evidence>
<dbReference type="Proteomes" id="UP000570361">
    <property type="component" value="Unassembled WGS sequence"/>
</dbReference>
<feature type="transmembrane region" description="Helical" evidence="10">
    <location>
        <begin position="374"/>
        <end position="398"/>
    </location>
</feature>
<dbReference type="InterPro" id="IPR042094">
    <property type="entry name" value="T2SS_GspF_sf"/>
</dbReference>
<dbReference type="GO" id="GO:0005886">
    <property type="term" value="C:plasma membrane"/>
    <property type="evidence" value="ECO:0007669"/>
    <property type="project" value="UniProtKB-SubCell"/>
</dbReference>
<feature type="transmembrane region" description="Helical" evidence="10">
    <location>
        <begin position="222"/>
        <end position="239"/>
    </location>
</feature>
<comment type="subcellular location">
    <subcellularLocation>
        <location evidence="1">Cell inner membrane</location>
        <topology evidence="1">Multi-pass membrane protein</topology>
    </subcellularLocation>
    <subcellularLocation>
        <location evidence="9">Cell membrane</location>
        <topology evidence="9">Multi-pass membrane protein</topology>
    </subcellularLocation>
</comment>
<dbReference type="FunFam" id="1.20.81.30:FF:000001">
    <property type="entry name" value="Type II secretion system protein F"/>
    <property type="match status" value="2"/>
</dbReference>
<dbReference type="AlphaFoldDB" id="A0A7W5FL12"/>
<feature type="domain" description="Type II secretion system protein GspF" evidence="11">
    <location>
        <begin position="272"/>
        <end position="393"/>
    </location>
</feature>
<keyword evidence="8 10" id="KW-0472">Membrane</keyword>
<evidence type="ECO:0000256" key="4">
    <source>
        <dbReference type="ARBA" id="ARBA00022475"/>
    </source>
</evidence>
<evidence type="ECO:0000256" key="7">
    <source>
        <dbReference type="ARBA" id="ARBA00022989"/>
    </source>
</evidence>
<dbReference type="RefSeq" id="WP_183597073.1">
    <property type="nucleotide sequence ID" value="NZ_JACHXK010000001.1"/>
</dbReference>
<reference evidence="12 13" key="1">
    <citation type="submission" date="2020-08" db="EMBL/GenBank/DDBJ databases">
        <title>Genomic Encyclopedia of Type Strains, Phase III (KMG-III): the genomes of soil and plant-associated and newly described type strains.</title>
        <authorList>
            <person name="Whitman W."/>
        </authorList>
    </citation>
    <scope>NUCLEOTIDE SEQUENCE [LARGE SCALE GENOMIC DNA]</scope>
    <source>
        <strain evidence="12 13">CECT 5862</strain>
    </source>
</reference>
<feature type="domain" description="Type II secretion system protein GspF" evidence="11">
    <location>
        <begin position="68"/>
        <end position="191"/>
    </location>
</feature>
<evidence type="ECO:0000256" key="9">
    <source>
        <dbReference type="RuleBase" id="RU003923"/>
    </source>
</evidence>
<evidence type="ECO:0000313" key="13">
    <source>
        <dbReference type="Proteomes" id="UP000570361"/>
    </source>
</evidence>
<evidence type="ECO:0000256" key="1">
    <source>
        <dbReference type="ARBA" id="ARBA00004429"/>
    </source>
</evidence>
<gene>
    <name evidence="12" type="ORF">FHS18_000758</name>
</gene>
<keyword evidence="6 9" id="KW-0812">Transmembrane</keyword>
<keyword evidence="3 9" id="KW-0813">Transport</keyword>
<keyword evidence="4" id="KW-1003">Cell membrane</keyword>
<proteinExistence type="inferred from homology"/>
<dbReference type="InterPro" id="IPR001992">
    <property type="entry name" value="T2SS_GspF/T4SS_PilC_CS"/>
</dbReference>
<accession>A0A7W5FL12</accession>
<dbReference type="InterPro" id="IPR018076">
    <property type="entry name" value="T2SS_GspF_dom"/>
</dbReference>
<dbReference type="Pfam" id="PF00482">
    <property type="entry name" value="T2SSF"/>
    <property type="match status" value="2"/>
</dbReference>
<evidence type="ECO:0000256" key="6">
    <source>
        <dbReference type="ARBA" id="ARBA00022692"/>
    </source>
</evidence>
<dbReference type="PROSITE" id="PS00874">
    <property type="entry name" value="T2SP_F"/>
    <property type="match status" value="1"/>
</dbReference>
<sequence>MAQFAYHVKSGSGKQLKGKMTAVDKSSAVEELRKRGLVVLSVEEERNTILNMDIYIGNPVKVQHFIIYCRQFATLIRAGVTILDATHILAMQTESKPLKKALTEVHASLLRGNAFSMSVMEHKKIFPSMFTNMIRAGEESGDIEGTLERLAIFFEKQHMTREKIKSALTYPTVVGLLAIAAVIYLLKAVVPQFVTMFESMDAELPAITKAVMALSNSISNQWYFWVIGLVAILVAYFLVRRTPIGAYYIDVVKLKLPVFGKLSQKGVIAQMARTMSSLYASAVPMLQALTIVEEIVDNKVVSKYIRQSADSLRKGNPLSDPLKKAWVFPPLVTQMIAIGEETGSLDLMLSKVADFYEMDVENTVDRLKSLIEPLLLVFLAGVVGLIVAAIMLPMFSLYDQMAS</sequence>
<protein>
    <submittedName>
        <fullName evidence="12">Type IV pilus assembly protein PilC</fullName>
    </submittedName>
</protein>
<keyword evidence="5" id="KW-0997">Cell inner membrane</keyword>
<keyword evidence="7 10" id="KW-1133">Transmembrane helix</keyword>
<dbReference type="PANTHER" id="PTHR30012:SF0">
    <property type="entry name" value="TYPE II SECRETION SYSTEM PROTEIN F-RELATED"/>
    <property type="match status" value="1"/>
</dbReference>
<evidence type="ECO:0000256" key="5">
    <source>
        <dbReference type="ARBA" id="ARBA00022519"/>
    </source>
</evidence>
<evidence type="ECO:0000256" key="8">
    <source>
        <dbReference type="ARBA" id="ARBA00023136"/>
    </source>
</evidence>
<dbReference type="GO" id="GO:0009306">
    <property type="term" value="P:protein secretion"/>
    <property type="evidence" value="ECO:0007669"/>
    <property type="project" value="InterPro"/>
</dbReference>
<evidence type="ECO:0000313" key="12">
    <source>
        <dbReference type="EMBL" id="MBB3108730.1"/>
    </source>
</evidence>